<feature type="domain" description="DUF4785" evidence="2">
    <location>
        <begin position="17"/>
        <end position="154"/>
    </location>
</feature>
<protein>
    <recommendedName>
        <fullName evidence="2">DUF4785 domain-containing protein</fullName>
    </recommendedName>
</protein>
<dbReference type="Pfam" id="PF16024">
    <property type="entry name" value="DUF4785_1st"/>
    <property type="match status" value="1"/>
</dbReference>
<dbReference type="Proteomes" id="UP000006755">
    <property type="component" value="Unassembled WGS sequence"/>
</dbReference>
<dbReference type="RefSeq" id="WP_008485675.1">
    <property type="nucleotide sequence ID" value="NZ_AMRI01000021.1"/>
</dbReference>
<gene>
    <name evidence="3" type="ORF">B3C1_14253</name>
</gene>
<accession>K2IJG3</accession>
<dbReference type="EMBL" id="AMRI01000021">
    <property type="protein sequence ID" value="EKE70271.1"/>
    <property type="molecule type" value="Genomic_DNA"/>
</dbReference>
<feature type="signal peptide" evidence="1">
    <location>
        <begin position="1"/>
        <end position="19"/>
    </location>
</feature>
<sequence length="359" mass="38674">MNHFNLMAALVLVAATAQADPVVYQYPKAQAPEQALGTLDKQSDEYWQEVTGKALRQGVPLYISQDKALVRVAPKARFEGGQVFKAKGLDINQLTLADANGKALALERLAAQQEMASAGFGDGSVALRVAKGQARLSSSQPLNDDDRFLVHVKEKGSAHLLSASSDFTLPQGTNRIKLALSLDGQALAPGQVQLTLTSPSGQVVPVRYDGRYLRPQAPLEEIGARHGYYRLEVFTQSQVAGQTLARSLALPVMQTQETASVGAVRLERLDAQTLVAHIPLKARLDGRFAVKSTLIGQYQGKALAIGTTEVAQDLAGGADFALPFTLPPGVEDLRLDNLVVTDQTRMLKLYPDLKPSLRN</sequence>
<keyword evidence="4" id="KW-1185">Reference proteome</keyword>
<dbReference type="Gene3D" id="2.60.120.1370">
    <property type="match status" value="1"/>
</dbReference>
<dbReference type="STRING" id="745411.B3C1_14253"/>
<dbReference type="eggNOG" id="ENOG5032T40">
    <property type="taxonomic scope" value="Bacteria"/>
</dbReference>
<feature type="chain" id="PRO_5003861018" description="DUF4785 domain-containing protein" evidence="1">
    <location>
        <begin position="20"/>
        <end position="359"/>
    </location>
</feature>
<keyword evidence="1" id="KW-0732">Signal</keyword>
<dbReference type="Gene3D" id="2.60.40.3870">
    <property type="entry name" value="Uncharacterised protein PF16024, DUF4785"/>
    <property type="match status" value="1"/>
</dbReference>
<evidence type="ECO:0000259" key="2">
    <source>
        <dbReference type="Pfam" id="PF16024"/>
    </source>
</evidence>
<evidence type="ECO:0000256" key="1">
    <source>
        <dbReference type="SAM" id="SignalP"/>
    </source>
</evidence>
<reference evidence="3 4" key="1">
    <citation type="journal article" date="2012" name="J. Bacteriol.">
        <title>Genome Sequence of Gallaecimonas xiamenensis Type Strain 3-C-1.</title>
        <authorList>
            <person name="Lai Q."/>
            <person name="Wang L."/>
            <person name="Wang W."/>
            <person name="Shao Z."/>
        </authorList>
    </citation>
    <scope>NUCLEOTIDE SEQUENCE [LARGE SCALE GENOMIC DNA]</scope>
    <source>
        <strain evidence="3 4">3-C-1</strain>
    </source>
</reference>
<proteinExistence type="predicted"/>
<dbReference type="InterPro" id="IPR031979">
    <property type="entry name" value="DUF4785_N"/>
</dbReference>
<evidence type="ECO:0000313" key="4">
    <source>
        <dbReference type="Proteomes" id="UP000006755"/>
    </source>
</evidence>
<comment type="caution">
    <text evidence="3">The sequence shown here is derived from an EMBL/GenBank/DDBJ whole genome shotgun (WGS) entry which is preliminary data.</text>
</comment>
<organism evidence="3 4">
    <name type="scientific">Gallaecimonas xiamenensis 3-C-1</name>
    <dbReference type="NCBI Taxonomy" id="745411"/>
    <lineage>
        <taxon>Bacteria</taxon>
        <taxon>Pseudomonadati</taxon>
        <taxon>Pseudomonadota</taxon>
        <taxon>Gammaproteobacteria</taxon>
        <taxon>Enterobacterales</taxon>
        <taxon>Gallaecimonadaceae</taxon>
        <taxon>Gallaecimonas</taxon>
    </lineage>
</organism>
<evidence type="ECO:0000313" key="3">
    <source>
        <dbReference type="EMBL" id="EKE70271.1"/>
    </source>
</evidence>
<dbReference type="AlphaFoldDB" id="K2IJG3"/>
<name>K2IJG3_9GAMM</name>
<dbReference type="OrthoDB" id="6284234at2"/>